<dbReference type="Proteomes" id="UP001177670">
    <property type="component" value="Unassembled WGS sequence"/>
</dbReference>
<dbReference type="Gene3D" id="2.60.40.10">
    <property type="entry name" value="Immunoglobulins"/>
    <property type="match status" value="1"/>
</dbReference>
<evidence type="ECO:0000313" key="2">
    <source>
        <dbReference type="Proteomes" id="UP001177670"/>
    </source>
</evidence>
<accession>A0AA40GCQ3</accession>
<dbReference type="AlphaFoldDB" id="A0AA40GCQ3"/>
<name>A0AA40GCQ3_9HYME</name>
<feature type="non-terminal residue" evidence="1">
    <location>
        <position position="1"/>
    </location>
</feature>
<protein>
    <recommendedName>
        <fullName evidence="3">Ig-like domain-containing protein</fullName>
    </recommendedName>
</protein>
<evidence type="ECO:0008006" key="3">
    <source>
        <dbReference type="Google" id="ProtNLM"/>
    </source>
</evidence>
<dbReference type="PANTHER" id="PTHR21261">
    <property type="entry name" value="BEAT PROTEIN"/>
    <property type="match status" value="1"/>
</dbReference>
<dbReference type="SUPFAM" id="SSF48726">
    <property type="entry name" value="Immunoglobulin"/>
    <property type="match status" value="1"/>
</dbReference>
<dbReference type="InterPro" id="IPR036179">
    <property type="entry name" value="Ig-like_dom_sf"/>
</dbReference>
<dbReference type="EMBL" id="JAHYIQ010000001">
    <property type="protein sequence ID" value="KAK1135413.1"/>
    <property type="molecule type" value="Genomic_DNA"/>
</dbReference>
<dbReference type="InterPro" id="IPR013783">
    <property type="entry name" value="Ig-like_fold"/>
</dbReference>
<gene>
    <name evidence="1" type="ORF">K0M31_000011</name>
</gene>
<comment type="caution">
    <text evidence="1">The sequence shown here is derived from an EMBL/GenBank/DDBJ whole genome shotgun (WGS) entry which is preliminary data.</text>
</comment>
<organism evidence="1 2">
    <name type="scientific">Melipona bicolor</name>
    <dbReference type="NCBI Taxonomy" id="60889"/>
    <lineage>
        <taxon>Eukaryota</taxon>
        <taxon>Metazoa</taxon>
        <taxon>Ecdysozoa</taxon>
        <taxon>Arthropoda</taxon>
        <taxon>Hexapoda</taxon>
        <taxon>Insecta</taxon>
        <taxon>Pterygota</taxon>
        <taxon>Neoptera</taxon>
        <taxon>Endopterygota</taxon>
        <taxon>Hymenoptera</taxon>
        <taxon>Apocrita</taxon>
        <taxon>Aculeata</taxon>
        <taxon>Apoidea</taxon>
        <taxon>Anthophila</taxon>
        <taxon>Apidae</taxon>
        <taxon>Melipona</taxon>
    </lineage>
</organism>
<dbReference type="PANTHER" id="PTHR21261:SF2">
    <property type="entry name" value="GH04238P-RELATED"/>
    <property type="match status" value="1"/>
</dbReference>
<proteinExistence type="predicted"/>
<keyword evidence="2" id="KW-1185">Reference proteome</keyword>
<evidence type="ECO:0000313" key="1">
    <source>
        <dbReference type="EMBL" id="KAK1135413.1"/>
    </source>
</evidence>
<sequence>GIQLEQHHKYNSHDVDPGCSNRQKPFMRLIIHTARKQTLSDLLMGKNIVRVRVETVSYPKFTIRWSTFCECSLIVLPTLLSQQADKCWQLVIKNVNVPAKVKAGDTDHVILDCDYDLGNTPSKGLVVKWFFNTNEVAYQWIYGREPLAGDTTRKYIDPEYKASDDPYTKYRAMKLNKPGIELTGEYTCVIFTFADEQSASGSMVVYSTEDKFELLSTKKTIDDKDGVEITCKAEGLYPQPTLDISIEGVPEKQTAKPTVTLRDDGLYDILSRTALLDEDLPEATIVKCLLGIPKADYNVSRQTVYYPESCSIVKHCARDSLQRTPTTTSTATTKLQHKMEIQALNNSGAGNGGGKACKFLLVYSRHHHHKPPSFMRIGNFDKIDSVVFLARGIPIPGGPVPRSSEFARERLKIALDGPAAVIPQRRFRRNAPRTQEARGFSVLKRGASAPRKIHACLITSQFLSLAKLWNRILE</sequence>
<reference evidence="1" key="1">
    <citation type="submission" date="2021-10" db="EMBL/GenBank/DDBJ databases">
        <title>Melipona bicolor Genome sequencing and assembly.</title>
        <authorList>
            <person name="Araujo N.S."/>
            <person name="Arias M.C."/>
        </authorList>
    </citation>
    <scope>NUCLEOTIDE SEQUENCE</scope>
    <source>
        <strain evidence="1">USP_2M_L1-L4_2017</strain>
        <tissue evidence="1">Whole body</tissue>
    </source>
</reference>